<proteinExistence type="predicted"/>
<protein>
    <submittedName>
        <fullName evidence="2">Uncharacterized protein</fullName>
    </submittedName>
</protein>
<dbReference type="AlphaFoldDB" id="A0AAD5T3F0"/>
<organism evidence="2 3">
    <name type="scientific">Physocladia obscura</name>
    <dbReference type="NCBI Taxonomy" id="109957"/>
    <lineage>
        <taxon>Eukaryota</taxon>
        <taxon>Fungi</taxon>
        <taxon>Fungi incertae sedis</taxon>
        <taxon>Chytridiomycota</taxon>
        <taxon>Chytridiomycota incertae sedis</taxon>
        <taxon>Chytridiomycetes</taxon>
        <taxon>Chytridiales</taxon>
        <taxon>Chytriomycetaceae</taxon>
        <taxon>Physocladia</taxon>
    </lineage>
</organism>
<evidence type="ECO:0000313" key="2">
    <source>
        <dbReference type="EMBL" id="KAJ3125504.1"/>
    </source>
</evidence>
<feature type="region of interest" description="Disordered" evidence="1">
    <location>
        <begin position="86"/>
        <end position="150"/>
    </location>
</feature>
<evidence type="ECO:0000313" key="3">
    <source>
        <dbReference type="Proteomes" id="UP001211907"/>
    </source>
</evidence>
<comment type="caution">
    <text evidence="2">The sequence shown here is derived from an EMBL/GenBank/DDBJ whole genome shotgun (WGS) entry which is preliminary data.</text>
</comment>
<name>A0AAD5T3F0_9FUNG</name>
<reference evidence="2" key="1">
    <citation type="submission" date="2020-05" db="EMBL/GenBank/DDBJ databases">
        <title>Phylogenomic resolution of chytrid fungi.</title>
        <authorList>
            <person name="Stajich J.E."/>
            <person name="Amses K."/>
            <person name="Simmons R."/>
            <person name="Seto K."/>
            <person name="Myers J."/>
            <person name="Bonds A."/>
            <person name="Quandt C.A."/>
            <person name="Barry K."/>
            <person name="Liu P."/>
            <person name="Grigoriev I."/>
            <person name="Longcore J.E."/>
            <person name="James T.Y."/>
        </authorList>
    </citation>
    <scope>NUCLEOTIDE SEQUENCE</scope>
    <source>
        <strain evidence="2">JEL0513</strain>
    </source>
</reference>
<evidence type="ECO:0000256" key="1">
    <source>
        <dbReference type="SAM" id="MobiDB-lite"/>
    </source>
</evidence>
<feature type="compositionally biased region" description="Polar residues" evidence="1">
    <location>
        <begin position="95"/>
        <end position="104"/>
    </location>
</feature>
<sequence length="231" mass="25609">MEVYSVRFSAAECRPVVQSLNLQRGASLESAIAKLSSNSEDPVSVSKPKLNTIIEDKHQLEYTDSLQILSNTKNSKWSAFVEQSFSDNDSDSEKTTFSQPNTSGRLKRKLPEHQSGIDSTRPVPKIRPVKKAASNIRKSESYAPSSAKSKPGILSYSSSLFQNSKFSSRVDGLAIVNDDNKTQQLNVEYSTKIPTAITEKNQFKDVMEKAKISTNSRWSAFVEADEGNDFS</sequence>
<dbReference type="Proteomes" id="UP001211907">
    <property type="component" value="Unassembled WGS sequence"/>
</dbReference>
<dbReference type="EMBL" id="JADGJH010000605">
    <property type="protein sequence ID" value="KAJ3125504.1"/>
    <property type="molecule type" value="Genomic_DNA"/>
</dbReference>
<gene>
    <name evidence="2" type="ORF">HK100_010759</name>
</gene>
<keyword evidence="3" id="KW-1185">Reference proteome</keyword>
<accession>A0AAD5T3F0</accession>